<keyword evidence="2" id="KW-1133">Transmembrane helix</keyword>
<dbReference type="AlphaFoldDB" id="Q8T8V0"/>
<feature type="compositionally biased region" description="Basic and acidic residues" evidence="1">
    <location>
        <begin position="305"/>
        <end position="316"/>
    </location>
</feature>
<dbReference type="AGR" id="FB:FBgn0039752"/>
<dbReference type="FlyBase" id="FBgn0039752">
    <property type="gene designation" value="CG15530"/>
</dbReference>
<proteinExistence type="evidence at transcript level"/>
<evidence type="ECO:0000313" key="3">
    <source>
        <dbReference type="EMBL" id="AAL68131.1"/>
    </source>
</evidence>
<feature type="compositionally biased region" description="Basic and acidic residues" evidence="1">
    <location>
        <begin position="156"/>
        <end position="167"/>
    </location>
</feature>
<feature type="region of interest" description="Disordered" evidence="1">
    <location>
        <begin position="285"/>
        <end position="410"/>
    </location>
</feature>
<feature type="region of interest" description="Disordered" evidence="1">
    <location>
        <begin position="151"/>
        <end position="232"/>
    </location>
</feature>
<evidence type="ECO:0000256" key="1">
    <source>
        <dbReference type="SAM" id="MobiDB-lite"/>
    </source>
</evidence>
<sequence>MADAIRCACESLNSALGYLVTMRISEVRHCFELLGVAHVEVLAGVIVFILMQFTKFTAVLMLAILLAYGIFYLWDTFFPEISHLGRRGMKMFRNVRTSANLPPFASDTEETPGEYQIRPRSQHHTTGMITPPNTINMPMLLPMVQTNNLRTTSLQTDRRRQEEENRRGSRGGGHSAHQESRDTDRKHRRERPNWRSVHSDIEREQPSTSKKAHHGSSGGGESRRMSNVVKTPTITSGMVDTRRLSNVTRDQLKRLPNITSGESRRTAKEAGGANNFKKLHHITSGELTESRRIPRITSNTTESRWLPRGEMKESRRIQQITSNTNESRRLPTVTSGEVKESRRSSHPHGGGEYRRTSNNQRDGGGGGESRSRRSAEKSNPAQSRRHEEQSKQRRSSNGHPGVTKRQFPDDHFERLKLENREFQARRLQESGAAFRQSLSNPTSEGALLTKQENFIENHRQYDRRDVPRNIKPNNPNKDASHRNRTHNRMVNPIL</sequence>
<feature type="transmembrane region" description="Helical" evidence="2">
    <location>
        <begin position="56"/>
        <end position="74"/>
    </location>
</feature>
<keyword evidence="2" id="KW-0472">Membrane</keyword>
<feature type="region of interest" description="Disordered" evidence="1">
    <location>
        <begin position="465"/>
        <end position="494"/>
    </location>
</feature>
<dbReference type="OrthoDB" id="7861500at2759"/>
<reference evidence="3" key="1">
    <citation type="submission" date="2002-01" db="EMBL/GenBank/DDBJ databases">
        <authorList>
            <person name="Stapleton M."/>
            <person name="Brokstein P."/>
            <person name="Hong L."/>
            <person name="Agbayani A."/>
            <person name="Carlson J."/>
            <person name="Champe M."/>
            <person name="Chavez C."/>
            <person name="Dorsett V."/>
            <person name="Dresnek D."/>
            <person name="Farfan D."/>
            <person name="Frise E."/>
            <person name="George R."/>
            <person name="Gonzalez M."/>
            <person name="Guarin H."/>
            <person name="Kronmiller B."/>
            <person name="Li P."/>
            <person name="Liao G."/>
            <person name="Miranda A."/>
            <person name="Mungall C.J."/>
            <person name="Nunoo J."/>
            <person name="Pacleb J."/>
            <person name="Paragas V."/>
            <person name="Park S."/>
            <person name="Patel S."/>
            <person name="Phouanenavong S."/>
            <person name="Wan K."/>
            <person name="Yu C."/>
            <person name="Lewis S.E."/>
            <person name="Rubin G.M."/>
            <person name="Celniker S."/>
        </authorList>
    </citation>
    <scope>NUCLEOTIDE SEQUENCE</scope>
</reference>
<dbReference type="EMBL" id="AY075264">
    <property type="protein sequence ID" value="AAL68131.1"/>
    <property type="molecule type" value="mRNA"/>
</dbReference>
<accession>Q8T8V0</accession>
<feature type="compositionally biased region" description="Basic and acidic residues" evidence="1">
    <location>
        <begin position="337"/>
        <end position="355"/>
    </location>
</feature>
<name>Q8T8V0_DROME</name>
<evidence type="ECO:0000256" key="2">
    <source>
        <dbReference type="SAM" id="Phobius"/>
    </source>
</evidence>
<evidence type="ECO:0000313" key="4">
    <source>
        <dbReference type="FlyBase" id="FBgn0039752"/>
    </source>
</evidence>
<dbReference type="VEuPathDB" id="VectorBase:FBgn0039752"/>
<dbReference type="ExpressionAtlas" id="Q8T8V0">
    <property type="expression patterns" value="baseline and differential"/>
</dbReference>
<keyword evidence="2" id="KW-0812">Transmembrane</keyword>
<organism evidence="3">
    <name type="scientific">Drosophila melanogaster</name>
    <name type="common">Fruit fly</name>
    <dbReference type="NCBI Taxonomy" id="7227"/>
    <lineage>
        <taxon>Eukaryota</taxon>
        <taxon>Metazoa</taxon>
        <taxon>Ecdysozoa</taxon>
        <taxon>Arthropoda</taxon>
        <taxon>Hexapoda</taxon>
        <taxon>Insecta</taxon>
        <taxon>Pterygota</taxon>
        <taxon>Neoptera</taxon>
        <taxon>Endopterygota</taxon>
        <taxon>Diptera</taxon>
        <taxon>Brachycera</taxon>
        <taxon>Muscomorpha</taxon>
        <taxon>Ephydroidea</taxon>
        <taxon>Drosophilidae</taxon>
        <taxon>Drosophila</taxon>
        <taxon>Sophophora</taxon>
    </lineage>
</organism>
<feature type="compositionally biased region" description="Polar residues" evidence="1">
    <location>
        <begin position="124"/>
        <end position="136"/>
    </location>
</feature>
<protein>
    <submittedName>
        <fullName evidence="3">AT23209p</fullName>
    </submittedName>
</protein>
<feature type="region of interest" description="Disordered" evidence="1">
    <location>
        <begin position="103"/>
        <end position="138"/>
    </location>
</feature>
<feature type="compositionally biased region" description="Basic and acidic residues" evidence="1">
    <location>
        <begin position="176"/>
        <end position="205"/>
    </location>
</feature>
<dbReference type="HOGENOM" id="CLU_553504_0_0_1"/>
<gene>
    <name evidence="3 4" type="ORF">CG15530</name>
</gene>